<sequence length="318" mass="36889">MGKSLSEDLRWRIIYCQAEGLTQNEIAKRMYVSESTVYKVCRIFKKWGCVKDPFVGKVGRRKILSRQDMQVLESLVKDKVDWYLDELVHEMEQRIGKLVSIPTLWRSLKFCGITRKKIQKASKERSDILRGVYLYNIGMNYTAEQLIFIDESAKDERTLTRLYGYSSINTRAKKSVVFVRGKRYTILPALSLEGFIAVDIMEGSCDKERFKTFVLTQLIPQMNPYPAKHSVLVMDNARIHHDDDLVTAVEDIGGKILYLPPYSPDLNPIETAFSALKSWLKRYRDFANYFDPIYLILVALAQTTPDIAKKYFEESVYL</sequence>
<dbReference type="EMBL" id="BEXD01000824">
    <property type="protein sequence ID" value="GBB90426.1"/>
    <property type="molecule type" value="Genomic_DNA"/>
</dbReference>
<dbReference type="EMBL" id="BEXD01001379">
    <property type="protein sequence ID" value="GBB93828.1"/>
    <property type="molecule type" value="Genomic_DNA"/>
</dbReference>
<dbReference type="PANTHER" id="PTHR46564">
    <property type="entry name" value="TRANSPOSASE"/>
    <property type="match status" value="1"/>
</dbReference>
<dbReference type="EMBL" id="BEXD01004177">
    <property type="protein sequence ID" value="GBC07897.1"/>
    <property type="molecule type" value="Genomic_DNA"/>
</dbReference>
<dbReference type="AlphaFoldDB" id="A0A2Z6RCN9"/>
<evidence type="ECO:0000313" key="4">
    <source>
        <dbReference type="EMBL" id="GBC03733.1"/>
    </source>
</evidence>
<proteinExistence type="predicted"/>
<name>A0A2Z6RCN9_9GLOM</name>
<comment type="caution">
    <text evidence="2">The sequence shown here is derived from an EMBL/GenBank/DDBJ whole genome shotgun (WGS) entry which is preliminary data.</text>
</comment>
<evidence type="ECO:0000313" key="5">
    <source>
        <dbReference type="EMBL" id="GBC07897.1"/>
    </source>
</evidence>
<dbReference type="InterPro" id="IPR047655">
    <property type="entry name" value="Transpos_IS630-like"/>
</dbReference>
<evidence type="ECO:0000313" key="2">
    <source>
        <dbReference type="EMBL" id="GBB90426.1"/>
    </source>
</evidence>
<protein>
    <recommendedName>
        <fullName evidence="1">Tc1-like transposase DDE domain-containing protein</fullName>
    </recommendedName>
</protein>
<accession>A0A2Z6RCN9</accession>
<feature type="domain" description="Tc1-like transposase DDE" evidence="1">
    <location>
        <begin position="145"/>
        <end position="288"/>
    </location>
</feature>
<evidence type="ECO:0000259" key="1">
    <source>
        <dbReference type="Pfam" id="PF13358"/>
    </source>
</evidence>
<dbReference type="InterPro" id="IPR036397">
    <property type="entry name" value="RNaseH_sf"/>
</dbReference>
<evidence type="ECO:0000313" key="3">
    <source>
        <dbReference type="EMBL" id="GBB93828.1"/>
    </source>
</evidence>
<dbReference type="GO" id="GO:0003676">
    <property type="term" value="F:nucleic acid binding"/>
    <property type="evidence" value="ECO:0007669"/>
    <property type="project" value="InterPro"/>
</dbReference>
<reference evidence="2 6" key="1">
    <citation type="submission" date="2017-11" db="EMBL/GenBank/DDBJ databases">
        <title>The genome of Rhizophagus clarus HR1 reveals common genetic basis of auxotrophy among arbuscular mycorrhizal fungi.</title>
        <authorList>
            <person name="Kobayashi Y."/>
        </authorList>
    </citation>
    <scope>NUCLEOTIDE SEQUENCE [LARGE SCALE GENOMIC DNA]</scope>
    <source>
        <strain evidence="2 6">HR1</strain>
    </source>
</reference>
<dbReference type="InterPro" id="IPR009057">
    <property type="entry name" value="Homeodomain-like_sf"/>
</dbReference>
<dbReference type="InterPro" id="IPR036388">
    <property type="entry name" value="WH-like_DNA-bd_sf"/>
</dbReference>
<dbReference type="InterPro" id="IPR038717">
    <property type="entry name" value="Tc1-like_DDE_dom"/>
</dbReference>
<dbReference type="Gene3D" id="1.10.10.10">
    <property type="entry name" value="Winged helix-like DNA-binding domain superfamily/Winged helix DNA-binding domain"/>
    <property type="match status" value="1"/>
</dbReference>
<dbReference type="EMBL" id="BEXD01003904">
    <property type="protein sequence ID" value="GBC03733.1"/>
    <property type="molecule type" value="Genomic_DNA"/>
</dbReference>
<gene>
    <name evidence="4" type="ORF">RclHR1_00530008</name>
    <name evidence="2" type="ORF">RclHR1_01740003</name>
    <name evidence="5" type="ORF">RclHR1_07760012</name>
    <name evidence="3" type="ORF">RclHR1_22390003</name>
</gene>
<dbReference type="Pfam" id="PF13358">
    <property type="entry name" value="DDE_3"/>
    <property type="match status" value="1"/>
</dbReference>
<dbReference type="Proteomes" id="UP000247702">
    <property type="component" value="Unassembled WGS sequence"/>
</dbReference>
<dbReference type="STRING" id="94130.A0A2Z6RCN9"/>
<dbReference type="NCBIfam" id="NF033545">
    <property type="entry name" value="transpos_IS630"/>
    <property type="match status" value="1"/>
</dbReference>
<dbReference type="SUPFAM" id="SSF46689">
    <property type="entry name" value="Homeodomain-like"/>
    <property type="match status" value="1"/>
</dbReference>
<dbReference type="Gene3D" id="3.30.420.10">
    <property type="entry name" value="Ribonuclease H-like superfamily/Ribonuclease H"/>
    <property type="match status" value="1"/>
</dbReference>
<keyword evidence="6" id="KW-1185">Reference proteome</keyword>
<dbReference type="PANTHER" id="PTHR46564:SF1">
    <property type="entry name" value="TRANSPOSASE"/>
    <property type="match status" value="1"/>
</dbReference>
<dbReference type="Pfam" id="PF13384">
    <property type="entry name" value="HTH_23"/>
    <property type="match status" value="1"/>
</dbReference>
<organism evidence="2 6">
    <name type="scientific">Rhizophagus clarus</name>
    <dbReference type="NCBI Taxonomy" id="94130"/>
    <lineage>
        <taxon>Eukaryota</taxon>
        <taxon>Fungi</taxon>
        <taxon>Fungi incertae sedis</taxon>
        <taxon>Mucoromycota</taxon>
        <taxon>Glomeromycotina</taxon>
        <taxon>Glomeromycetes</taxon>
        <taxon>Glomerales</taxon>
        <taxon>Glomeraceae</taxon>
        <taxon>Rhizophagus</taxon>
    </lineage>
</organism>
<evidence type="ECO:0000313" key="6">
    <source>
        <dbReference type="Proteomes" id="UP000247702"/>
    </source>
</evidence>